<proteinExistence type="predicted"/>
<dbReference type="Proteomes" id="UP000256253">
    <property type="component" value="Unassembled WGS sequence"/>
</dbReference>
<evidence type="ECO:0000256" key="1">
    <source>
        <dbReference type="SAM" id="MobiDB-lite"/>
    </source>
</evidence>
<reference evidence="2 3" key="1">
    <citation type="submission" date="2018-08" db="EMBL/GenBank/DDBJ databases">
        <title>Sequencing the genomes of 1000 actinobacteria strains.</title>
        <authorList>
            <person name="Klenk H.-P."/>
        </authorList>
    </citation>
    <scope>NUCLEOTIDE SEQUENCE [LARGE SCALE GENOMIC DNA]</scope>
    <source>
        <strain evidence="2 3">DSM 22967</strain>
    </source>
</reference>
<dbReference type="RefSeq" id="WP_115921916.1">
    <property type="nucleotide sequence ID" value="NZ_QTUA01000001.1"/>
</dbReference>
<accession>A0A3D9UV14</accession>
<protein>
    <recommendedName>
        <fullName evidence="4">YtxH-like protein</fullName>
    </recommendedName>
</protein>
<evidence type="ECO:0008006" key="4">
    <source>
        <dbReference type="Google" id="ProtNLM"/>
    </source>
</evidence>
<feature type="region of interest" description="Disordered" evidence="1">
    <location>
        <begin position="85"/>
        <end position="145"/>
    </location>
</feature>
<comment type="caution">
    <text evidence="2">The sequence shown here is derived from an EMBL/GenBank/DDBJ whole genome shotgun (WGS) entry which is preliminary data.</text>
</comment>
<dbReference type="OrthoDB" id="5125216at2"/>
<keyword evidence="3" id="KW-1185">Reference proteome</keyword>
<organism evidence="2 3">
    <name type="scientific">Calidifontibacter indicus</name>
    <dbReference type="NCBI Taxonomy" id="419650"/>
    <lineage>
        <taxon>Bacteria</taxon>
        <taxon>Bacillati</taxon>
        <taxon>Actinomycetota</taxon>
        <taxon>Actinomycetes</taxon>
        <taxon>Micrococcales</taxon>
        <taxon>Dermacoccaceae</taxon>
        <taxon>Calidifontibacter</taxon>
    </lineage>
</organism>
<gene>
    <name evidence="2" type="ORF">DFJ65_0809</name>
</gene>
<evidence type="ECO:0000313" key="3">
    <source>
        <dbReference type="Proteomes" id="UP000256253"/>
    </source>
</evidence>
<dbReference type="AlphaFoldDB" id="A0A3D9UV14"/>
<evidence type="ECO:0000313" key="2">
    <source>
        <dbReference type="EMBL" id="REF29834.1"/>
    </source>
</evidence>
<dbReference type="EMBL" id="QTUA01000001">
    <property type="protein sequence ID" value="REF29834.1"/>
    <property type="molecule type" value="Genomic_DNA"/>
</dbReference>
<name>A0A3D9UV14_9MICO</name>
<sequence length="145" mass="14480">MGKISFLAGFAAGYVLGARAGEQRYEQIKLQAGKAWAHPAVQEKVDEATQVIKERGPEVAAAAGQAAIKGAGTAAKSAVAAGYSAAKSAKSGPTVSGEIADDATAPDADTDSGSTKQPSATPEYVGDVDAKHSAESATDPGFDAN</sequence>